<dbReference type="RefSeq" id="WP_167924401.1">
    <property type="nucleotide sequence ID" value="NZ_JAATVY010000003.1"/>
</dbReference>
<feature type="compositionally biased region" description="Basic and acidic residues" evidence="1">
    <location>
        <begin position="30"/>
        <end position="44"/>
    </location>
</feature>
<keyword evidence="3" id="KW-1185">Reference proteome</keyword>
<evidence type="ECO:0000256" key="1">
    <source>
        <dbReference type="SAM" id="MobiDB-lite"/>
    </source>
</evidence>
<name>A0ABX0XUS1_9ACTN</name>
<feature type="region of interest" description="Disordered" evidence="1">
    <location>
        <begin position="77"/>
        <end position="96"/>
    </location>
</feature>
<evidence type="ECO:0000313" key="3">
    <source>
        <dbReference type="Proteomes" id="UP000722989"/>
    </source>
</evidence>
<dbReference type="Proteomes" id="UP000722989">
    <property type="component" value="Unassembled WGS sequence"/>
</dbReference>
<feature type="compositionally biased region" description="Pro residues" evidence="1">
    <location>
        <begin position="46"/>
        <end position="56"/>
    </location>
</feature>
<reference evidence="2 3" key="1">
    <citation type="submission" date="2020-03" db="EMBL/GenBank/DDBJ databases">
        <title>WGS of the type strain of Planosporangium spp.</title>
        <authorList>
            <person name="Thawai C."/>
        </authorList>
    </citation>
    <scope>NUCLEOTIDE SEQUENCE [LARGE SCALE GENOMIC DNA]</scope>
    <source>
        <strain evidence="2 3">TBRC 5610</strain>
    </source>
</reference>
<proteinExistence type="predicted"/>
<organism evidence="2 3">
    <name type="scientific">Planosporangium thailandense</name>
    <dbReference type="NCBI Taxonomy" id="765197"/>
    <lineage>
        <taxon>Bacteria</taxon>
        <taxon>Bacillati</taxon>
        <taxon>Actinomycetota</taxon>
        <taxon>Actinomycetes</taxon>
        <taxon>Micromonosporales</taxon>
        <taxon>Micromonosporaceae</taxon>
        <taxon>Planosporangium</taxon>
    </lineage>
</organism>
<accession>A0ABX0XUS1</accession>
<feature type="compositionally biased region" description="Basic and acidic residues" evidence="1">
    <location>
        <begin position="119"/>
        <end position="134"/>
    </location>
</feature>
<dbReference type="EMBL" id="JAATVY010000003">
    <property type="protein sequence ID" value="NJC69551.1"/>
    <property type="molecule type" value="Genomic_DNA"/>
</dbReference>
<comment type="caution">
    <text evidence="2">The sequence shown here is derived from an EMBL/GenBank/DDBJ whole genome shotgun (WGS) entry which is preliminary data.</text>
</comment>
<protein>
    <submittedName>
        <fullName evidence="2">Uncharacterized protein</fullName>
    </submittedName>
</protein>
<feature type="region of interest" description="Disordered" evidence="1">
    <location>
        <begin position="104"/>
        <end position="134"/>
    </location>
</feature>
<feature type="region of interest" description="Disordered" evidence="1">
    <location>
        <begin position="26"/>
        <end position="56"/>
    </location>
</feature>
<sequence length="134" mass="14564">MTVEDIAVPKWNVVDEFMAALGEAAADAGPHMRAEPKPAPEWRALHPPPQAPEPPRPGPIYIYPWINRDLPWGCGTCGPMGEGSEDAAVPPVDPAEARLNPDELHLVASEPEEPGEAILEEKEREGGPRRPREA</sequence>
<evidence type="ECO:0000313" key="2">
    <source>
        <dbReference type="EMBL" id="NJC69551.1"/>
    </source>
</evidence>
<gene>
    <name evidence="2" type="ORF">HC031_07420</name>
</gene>